<evidence type="ECO:0000259" key="1">
    <source>
        <dbReference type="Pfam" id="PF14287"/>
    </source>
</evidence>
<dbReference type="InterPro" id="IPR025378">
    <property type="entry name" value="DUF4368"/>
</dbReference>
<sequence length="87" mass="10018">MRKRYGISDAHGLRGLIVCYNCHKKFKKIEVYNTEKIDGVWEQRLRIHYNCVGEITIPKMLPLPIPDVTVNTRKGVFVNYAPAEITG</sequence>
<dbReference type="EMBL" id="DVLL01000011">
    <property type="protein sequence ID" value="HIT58562.1"/>
    <property type="molecule type" value="Genomic_DNA"/>
</dbReference>
<proteinExistence type="predicted"/>
<accession>A0A9D1GT29</accession>
<reference evidence="2" key="1">
    <citation type="submission" date="2020-10" db="EMBL/GenBank/DDBJ databases">
        <authorList>
            <person name="Gilroy R."/>
        </authorList>
    </citation>
    <scope>NUCLEOTIDE SEQUENCE</scope>
    <source>
        <strain evidence="2">CHK33-4379</strain>
    </source>
</reference>
<evidence type="ECO:0000313" key="2">
    <source>
        <dbReference type="EMBL" id="HIT58562.1"/>
    </source>
</evidence>
<reference evidence="2" key="2">
    <citation type="journal article" date="2021" name="PeerJ">
        <title>Extensive microbial diversity within the chicken gut microbiome revealed by metagenomics and culture.</title>
        <authorList>
            <person name="Gilroy R."/>
            <person name="Ravi A."/>
            <person name="Getino M."/>
            <person name="Pursley I."/>
            <person name="Horton D.L."/>
            <person name="Alikhan N.F."/>
            <person name="Baker D."/>
            <person name="Gharbi K."/>
            <person name="Hall N."/>
            <person name="Watson M."/>
            <person name="Adriaenssens E.M."/>
            <person name="Foster-Nyarko E."/>
            <person name="Jarju S."/>
            <person name="Secka A."/>
            <person name="Antonio M."/>
            <person name="Oren A."/>
            <person name="Chaudhuri R.R."/>
            <person name="La Ragione R."/>
            <person name="Hildebrand F."/>
            <person name="Pallen M.J."/>
        </authorList>
    </citation>
    <scope>NUCLEOTIDE SEQUENCE</scope>
    <source>
        <strain evidence="2">CHK33-4379</strain>
    </source>
</reference>
<dbReference type="Proteomes" id="UP000824136">
    <property type="component" value="Unassembled WGS sequence"/>
</dbReference>
<dbReference type="Pfam" id="PF14287">
    <property type="entry name" value="DUF4368"/>
    <property type="match status" value="1"/>
</dbReference>
<name>A0A9D1GT29_9FIRM</name>
<comment type="caution">
    <text evidence="2">The sequence shown here is derived from an EMBL/GenBank/DDBJ whole genome shotgun (WGS) entry which is preliminary data.</text>
</comment>
<protein>
    <submittedName>
        <fullName evidence="2">DUF4368 domain-containing protein</fullName>
    </submittedName>
</protein>
<organism evidence="2 3">
    <name type="scientific">Candidatus Faeciplasma pullistercoris</name>
    <dbReference type="NCBI Taxonomy" id="2840800"/>
    <lineage>
        <taxon>Bacteria</taxon>
        <taxon>Bacillati</taxon>
        <taxon>Bacillota</taxon>
        <taxon>Clostridia</taxon>
        <taxon>Eubacteriales</taxon>
        <taxon>Oscillospiraceae</taxon>
        <taxon>Oscillospiraceae incertae sedis</taxon>
        <taxon>Candidatus Faeciplasma</taxon>
    </lineage>
</organism>
<dbReference type="AlphaFoldDB" id="A0A9D1GT29"/>
<evidence type="ECO:0000313" key="3">
    <source>
        <dbReference type="Proteomes" id="UP000824136"/>
    </source>
</evidence>
<feature type="domain" description="DUF4368" evidence="1">
    <location>
        <begin position="27"/>
        <end position="55"/>
    </location>
</feature>
<gene>
    <name evidence="2" type="ORF">IAC39_02445</name>
</gene>